<dbReference type="PANTHER" id="PTHR30093:SF2">
    <property type="entry name" value="TYPE II SECRETION SYSTEM PROTEIN H"/>
    <property type="match status" value="1"/>
</dbReference>
<dbReference type="HOGENOM" id="CLU_041661_0_0_0"/>
<dbReference type="InterPro" id="IPR027558">
    <property type="entry name" value="Pre_pil_HX9DG_C"/>
</dbReference>
<evidence type="ECO:0000313" key="3">
    <source>
        <dbReference type="Proteomes" id="UP000010798"/>
    </source>
</evidence>
<dbReference type="STRING" id="886293.Sinac_5131"/>
<dbReference type="EMBL" id="CP003364">
    <property type="protein sequence ID" value="AGA29283.1"/>
    <property type="molecule type" value="Genomic_DNA"/>
</dbReference>
<evidence type="ECO:0000259" key="1">
    <source>
        <dbReference type="Pfam" id="PF07596"/>
    </source>
</evidence>
<gene>
    <name evidence="2" type="ordered locus">Sinac_5131</name>
</gene>
<dbReference type="PANTHER" id="PTHR30093">
    <property type="entry name" value="GENERAL SECRETION PATHWAY PROTEIN G"/>
    <property type="match status" value="1"/>
</dbReference>
<proteinExistence type="predicted"/>
<protein>
    <submittedName>
        <fullName evidence="2">Prepilin-type N-terminal cleavage/methylation domain-containing protein</fullName>
    </submittedName>
</protein>
<dbReference type="Pfam" id="PF07596">
    <property type="entry name" value="SBP_bac_10"/>
    <property type="match status" value="1"/>
</dbReference>
<dbReference type="InterPro" id="IPR045584">
    <property type="entry name" value="Pilin-like"/>
</dbReference>
<evidence type="ECO:0000313" key="2">
    <source>
        <dbReference type="EMBL" id="AGA29283.1"/>
    </source>
</evidence>
<organism evidence="2 3">
    <name type="scientific">Singulisphaera acidiphila (strain ATCC BAA-1392 / DSM 18658 / VKM B-2454 / MOB10)</name>
    <dbReference type="NCBI Taxonomy" id="886293"/>
    <lineage>
        <taxon>Bacteria</taxon>
        <taxon>Pseudomonadati</taxon>
        <taxon>Planctomycetota</taxon>
        <taxon>Planctomycetia</taxon>
        <taxon>Isosphaerales</taxon>
        <taxon>Isosphaeraceae</taxon>
        <taxon>Singulisphaera</taxon>
    </lineage>
</organism>
<dbReference type="Gene3D" id="3.30.700.10">
    <property type="entry name" value="Glycoprotein, Type 4 Pilin"/>
    <property type="match status" value="1"/>
</dbReference>
<dbReference type="OrthoDB" id="230785at2"/>
<feature type="domain" description="DUF1559" evidence="1">
    <location>
        <begin position="34"/>
        <end position="347"/>
    </location>
</feature>
<dbReference type="eggNOG" id="COG2165">
    <property type="taxonomic scope" value="Bacteria"/>
</dbReference>
<reference evidence="2 3" key="1">
    <citation type="submission" date="2012-02" db="EMBL/GenBank/DDBJ databases">
        <title>Complete sequence of chromosome of Singulisphaera acidiphila DSM 18658.</title>
        <authorList>
            <consortium name="US DOE Joint Genome Institute (JGI-PGF)"/>
            <person name="Lucas S."/>
            <person name="Copeland A."/>
            <person name="Lapidus A."/>
            <person name="Glavina del Rio T."/>
            <person name="Dalin E."/>
            <person name="Tice H."/>
            <person name="Bruce D."/>
            <person name="Goodwin L."/>
            <person name="Pitluck S."/>
            <person name="Peters L."/>
            <person name="Ovchinnikova G."/>
            <person name="Chertkov O."/>
            <person name="Kyrpides N."/>
            <person name="Mavromatis K."/>
            <person name="Ivanova N."/>
            <person name="Brettin T."/>
            <person name="Detter J.C."/>
            <person name="Han C."/>
            <person name="Larimer F."/>
            <person name="Land M."/>
            <person name="Hauser L."/>
            <person name="Markowitz V."/>
            <person name="Cheng J.-F."/>
            <person name="Hugenholtz P."/>
            <person name="Woyke T."/>
            <person name="Wu D."/>
            <person name="Tindall B."/>
            <person name="Pomrenke H."/>
            <person name="Brambilla E."/>
            <person name="Klenk H.-P."/>
            <person name="Eisen J.A."/>
        </authorList>
    </citation>
    <scope>NUCLEOTIDE SEQUENCE [LARGE SCALE GENOMIC DNA]</scope>
    <source>
        <strain evidence="3">ATCC BAA-1392 / DSM 18658 / VKM B-2454 / MOB10</strain>
    </source>
</reference>
<dbReference type="InterPro" id="IPR012902">
    <property type="entry name" value="N_methyl_site"/>
</dbReference>
<dbReference type="NCBIfam" id="TIGR04294">
    <property type="entry name" value="pre_pil_HX9DG"/>
    <property type="match status" value="1"/>
</dbReference>
<dbReference type="Pfam" id="PF07963">
    <property type="entry name" value="N_methyl"/>
    <property type="match status" value="1"/>
</dbReference>
<dbReference type="NCBIfam" id="TIGR02532">
    <property type="entry name" value="IV_pilin_GFxxxE"/>
    <property type="match status" value="1"/>
</dbReference>
<dbReference type="RefSeq" id="WP_015248387.1">
    <property type="nucleotide sequence ID" value="NC_019892.1"/>
</dbReference>
<keyword evidence="3" id="KW-1185">Reference proteome</keyword>
<dbReference type="SUPFAM" id="SSF54523">
    <property type="entry name" value="Pili subunits"/>
    <property type="match status" value="1"/>
</dbReference>
<dbReference type="Proteomes" id="UP000010798">
    <property type="component" value="Chromosome"/>
</dbReference>
<dbReference type="KEGG" id="saci:Sinac_5131"/>
<sequence length="366" mass="38676">MLMRARRYGFTLIELLVVIAIIAVLIALLLPAVQAAREAARRSQCVNNLKQLGLAVHNYHSTHNVLPPLMSNFTKSEAIGPMVPATGDWPLGWAVMILPMMEQQAIYNAANFSRGAQDPINSVTVSSVKINSLVCPSESLKTSPFSPFNSWISYAGNFGGPGSIRGWSGTIVPMGNSMVGDCQCNVNSNMGSFGFESVTDGTSNTALFSEKLIGLSSDNQENVPVTSSLAKRVTYKIAGPVNLDAGDGGMTQAALSQCKSLPGTTDTAGLVNATWINGASWAGSHAGTLRFNTYNHFNTPNGLSCHVGAPPGSLVDLISATSNHSGGVNMTMADGSVKFIKDSINQQTWWAIGSRNLGEVISADAY</sequence>
<dbReference type="AlphaFoldDB" id="L0DKC0"/>
<dbReference type="InterPro" id="IPR011453">
    <property type="entry name" value="DUF1559"/>
</dbReference>
<accession>L0DKC0</accession>
<name>L0DKC0_SINAD</name>